<feature type="compositionally biased region" description="Basic and acidic residues" evidence="1">
    <location>
        <begin position="1642"/>
        <end position="1651"/>
    </location>
</feature>
<feature type="compositionally biased region" description="Polar residues" evidence="1">
    <location>
        <begin position="1716"/>
        <end position="1736"/>
    </location>
</feature>
<feature type="compositionally biased region" description="Basic and acidic residues" evidence="1">
    <location>
        <begin position="186"/>
        <end position="197"/>
    </location>
</feature>
<feature type="region of interest" description="Disordered" evidence="1">
    <location>
        <begin position="1834"/>
        <end position="1912"/>
    </location>
</feature>
<accession>A0A818URC3</accession>
<evidence type="ECO:0000313" key="2">
    <source>
        <dbReference type="EMBL" id="CAF3702259.1"/>
    </source>
</evidence>
<feature type="region of interest" description="Disordered" evidence="1">
    <location>
        <begin position="706"/>
        <end position="735"/>
    </location>
</feature>
<feature type="region of interest" description="Disordered" evidence="1">
    <location>
        <begin position="168"/>
        <end position="197"/>
    </location>
</feature>
<reference evidence="2" key="1">
    <citation type="submission" date="2021-02" db="EMBL/GenBank/DDBJ databases">
        <authorList>
            <person name="Nowell W R."/>
        </authorList>
    </citation>
    <scope>NUCLEOTIDE SEQUENCE</scope>
</reference>
<comment type="caution">
    <text evidence="2">The sequence shown here is derived from an EMBL/GenBank/DDBJ whole genome shotgun (WGS) entry which is preliminary data.</text>
</comment>
<name>A0A818URC3_9BILA</name>
<feature type="compositionally biased region" description="Basic residues" evidence="1">
    <location>
        <begin position="1167"/>
        <end position="1176"/>
    </location>
</feature>
<feature type="compositionally biased region" description="Low complexity" evidence="1">
    <location>
        <begin position="174"/>
        <end position="185"/>
    </location>
</feature>
<feature type="compositionally biased region" description="Polar residues" evidence="1">
    <location>
        <begin position="1075"/>
        <end position="1094"/>
    </location>
</feature>
<feature type="region of interest" description="Disordered" evidence="1">
    <location>
        <begin position="1369"/>
        <end position="1457"/>
    </location>
</feature>
<feature type="region of interest" description="Disordered" evidence="1">
    <location>
        <begin position="1154"/>
        <end position="1177"/>
    </location>
</feature>
<feature type="compositionally biased region" description="Low complexity" evidence="1">
    <location>
        <begin position="917"/>
        <end position="929"/>
    </location>
</feature>
<feature type="compositionally biased region" description="Low complexity" evidence="1">
    <location>
        <begin position="1877"/>
        <end position="1894"/>
    </location>
</feature>
<evidence type="ECO:0000256" key="1">
    <source>
        <dbReference type="SAM" id="MobiDB-lite"/>
    </source>
</evidence>
<feature type="region of interest" description="Disordered" evidence="1">
    <location>
        <begin position="1074"/>
        <end position="1103"/>
    </location>
</feature>
<feature type="region of interest" description="Disordered" evidence="1">
    <location>
        <begin position="957"/>
        <end position="980"/>
    </location>
</feature>
<dbReference type="EMBL" id="CAJOBB010000542">
    <property type="protein sequence ID" value="CAF3702259.1"/>
    <property type="molecule type" value="Genomic_DNA"/>
</dbReference>
<feature type="compositionally biased region" description="Low complexity" evidence="1">
    <location>
        <begin position="722"/>
        <end position="735"/>
    </location>
</feature>
<proteinExistence type="predicted"/>
<feature type="region of interest" description="Disordered" evidence="1">
    <location>
        <begin position="1716"/>
        <end position="1738"/>
    </location>
</feature>
<evidence type="ECO:0000313" key="3">
    <source>
        <dbReference type="Proteomes" id="UP000663868"/>
    </source>
</evidence>
<feature type="compositionally biased region" description="Polar residues" evidence="1">
    <location>
        <begin position="1411"/>
        <end position="1423"/>
    </location>
</feature>
<dbReference type="Proteomes" id="UP000663868">
    <property type="component" value="Unassembled WGS sequence"/>
</dbReference>
<feature type="non-terminal residue" evidence="2">
    <location>
        <position position="1"/>
    </location>
</feature>
<feature type="region of interest" description="Disordered" evidence="1">
    <location>
        <begin position="914"/>
        <end position="936"/>
    </location>
</feature>
<organism evidence="2 3">
    <name type="scientific">Adineta steineri</name>
    <dbReference type="NCBI Taxonomy" id="433720"/>
    <lineage>
        <taxon>Eukaryota</taxon>
        <taxon>Metazoa</taxon>
        <taxon>Spiralia</taxon>
        <taxon>Gnathifera</taxon>
        <taxon>Rotifera</taxon>
        <taxon>Eurotatoria</taxon>
        <taxon>Bdelloidea</taxon>
        <taxon>Adinetida</taxon>
        <taxon>Adinetidae</taxon>
        <taxon>Adineta</taxon>
    </lineage>
</organism>
<feature type="region of interest" description="Disordered" evidence="1">
    <location>
        <begin position="1638"/>
        <end position="1660"/>
    </location>
</feature>
<sequence>MLWSNYFPKYSMPRYRFQDYKPYYSTISRNAVSLSPYRKTHYLDTSDEEIIKEEIVEITYLDHYPTLLERWGDDTKTVTREEGEFKIEDYVEFEEIEPTITEDISYEITYTGDIIQSTRETHHTRSESRNFRKIKKRRTKRKRITKLFNLSDKNNSIIHTGDTISNLNQNLSGDTQQQQQQLTDDTPTHEINHSDINDDRFVHIVKKTSQESNERNKDSLDKIKEQSNESHTSSFISTQKYDNHEQLISISKSSINQSNKDQTESQLDSIITKINQKIVSDEKKIDSIKTQPLNMHKIDDDIIKEELKLRSIDEENSSHNECNRQSLTSTEQAIAHSHNENFQSFLNSDISNSVKENNNLFTYKTKSNDSSIDITQKMKSIPMQSLSNMEEQFNSTRTEQTSIEPATAINKLKANDDDHANVKLSSDSPVNIVRQIKDTTLPIHHASTEHTKQDVTNSTNNLLTKTFSSNEMKQEKIYEDKTNVNDSKHILPTSTTPVIHKDIKSSSNSFTNNIPTSSMQSDIVNTPINPKLTNLNADHDLINSINEPSYSTYEQTNIMNNIFNPPTSTSSSYFINTDRFIATESDYGDLYQDHYFPTNTIQDTLLDFISIDDESLSEKQDLPDLNKIYYELKEQRYVATLTNDTNKQQTENDDNESFNLDTLSSISNLPFNGYRQVFGIYNEGTNTVDDSKSCISQNTQPDLNIRRQQQQHKTEISQTSLQSPQNNDQYQSQQSDIAIHSTAACASSDEKSTVKKFSPSLSNKLINTAQSNDSIHGTDERITNDSYEQIKSTQIQSQLIPSSTPCYSNQHTVAPTESQRLLSASPDEQHNEVQQSSLHQQLQIINDEYPWCSSYYTIIDAESNLDRFYNQQLVNEQSSISTTVNNQNEHLNTQNKKTQDDNDDGFHIVQRRKRIPSSTTHEQSVSSSTMITKSPLSPDIDLEPIIIHGNPNVTIPIPPIIEQTTDRGSKKKQKKEKKDKTDVILFDAPELILSNMNKKTNDTMKSSTVQEEEEQQQKSYIQKLHTPIQSQHFSTSPDEQYNQAQQLQVINDDYSWYSSHYSIIDAESNLGRFYSQLNPPKEQSSTPPAANIKNSKTEDDHDEFHIVQRRKRIPSSTTHDKTLASSTLTTKLPVSPDIDLEPFILHGNPNVPVPIPPIIEQTTDRSSKKKQKKKKHEKIETILFDAPELILSDMNEKTNDNMQSSTAKEEKQEENEIQYKALSVHPNKQQQEPYIQKLPTSTESQHPVLAHQQLQVMNNDYSSYSSHYSIIDAETNLSRFYSQPPVDDQSSVPTTITSENEDLNTQNNKTEDYGDDDGFYIVQRRKRIPSSTTHDQSLSLSTTITRPAVPRVSPDIDLRPAILHGNRGISVPIAPMMEQSTDRSSKKKQKRKKNDKSDTILYDAPELILSNMDTNTDNATKSPTTKEEERKENERLKHEDEKQYKESSVRYSNQNKVAPVESQGLLSTSPDEKYNQRQQQLQVMNDDYSWYSSHYSIIDAESNLDRFYNQLNPPKEQSSVPPIANIKNNKTEDDSAGEFHIVQRRKRIPSSTTHDKILTSSMMTTKLPVSPDIDLEPFILHGNPAVTVPIPPIIEQTTDRGSKKKQKKKKHEKIETILFDAPELVLSSMNKDTNNALKASTVKKEENRSDGEPIGSGLKNDSFQFTTTQNLQDPVSTVILVDRPAPDTLSNNELDLRYSLLLDHLDTIIQPILKSSPSETTENQSKSSKIESNTYSHQEKQESIYDRISIVKESLQHFIEDIRLTKANKEKEDEDATKTVAHQQAPIQTTLATNVSTVLTGTRSENTRVSTNVEEEEYATEKFLRSLESLKHTSNKKSIQKDRLSSAQNLPSTSTTSTTDAARKPEKTLQSSVNDTQIQSQLIPSSSPSYSNQYKVTPTESQQLLSTSPAEI</sequence>
<feature type="compositionally biased region" description="Basic and acidic residues" evidence="1">
    <location>
        <begin position="1424"/>
        <end position="1448"/>
    </location>
</feature>
<feature type="compositionally biased region" description="Basic residues" evidence="1">
    <location>
        <begin position="1385"/>
        <end position="1394"/>
    </location>
</feature>
<feature type="compositionally biased region" description="Polar residues" evidence="1">
    <location>
        <begin position="1288"/>
        <end position="1308"/>
    </location>
</feature>
<feature type="compositionally biased region" description="Polar residues" evidence="1">
    <location>
        <begin position="1895"/>
        <end position="1912"/>
    </location>
</feature>
<gene>
    <name evidence="2" type="ORF">KXQ929_LOCUS11131</name>
</gene>
<feature type="region of interest" description="Disordered" evidence="1">
    <location>
        <begin position="1282"/>
        <end position="1316"/>
    </location>
</feature>
<protein>
    <submittedName>
        <fullName evidence="2">Uncharacterized protein</fullName>
    </submittedName>
</protein>